<dbReference type="InterPro" id="IPR000085">
    <property type="entry name" value="RuvA"/>
</dbReference>
<dbReference type="NCBIfam" id="TIGR00084">
    <property type="entry name" value="ruvA"/>
    <property type="match status" value="1"/>
</dbReference>
<dbReference type="GO" id="GO:0009379">
    <property type="term" value="C:Holliday junction helicase complex"/>
    <property type="evidence" value="ECO:0007669"/>
    <property type="project" value="InterPro"/>
</dbReference>
<feature type="domain" description="Helix-hairpin-helix DNA-binding motif class 1" evidence="7">
    <location>
        <begin position="108"/>
        <end position="127"/>
    </location>
</feature>
<keyword evidence="1 6" id="KW-0963">Cytoplasm</keyword>
<evidence type="ECO:0000256" key="4">
    <source>
        <dbReference type="ARBA" id="ARBA00023172"/>
    </source>
</evidence>
<dbReference type="InterPro" id="IPR010994">
    <property type="entry name" value="RuvA_2-like"/>
</dbReference>
<dbReference type="GO" id="GO:0009378">
    <property type="term" value="F:four-way junction helicase activity"/>
    <property type="evidence" value="ECO:0007669"/>
    <property type="project" value="InterPro"/>
</dbReference>
<dbReference type="EMBL" id="CP035282">
    <property type="protein sequence ID" value="QAT61384.1"/>
    <property type="molecule type" value="Genomic_DNA"/>
</dbReference>
<protein>
    <recommendedName>
        <fullName evidence="6">Holliday junction branch migration complex subunit RuvA</fullName>
    </recommendedName>
</protein>
<proteinExistence type="inferred from homology"/>
<dbReference type="HAMAP" id="MF_00031">
    <property type="entry name" value="DNA_HJ_migration_RuvA"/>
    <property type="match status" value="1"/>
</dbReference>
<dbReference type="GO" id="GO:0005524">
    <property type="term" value="F:ATP binding"/>
    <property type="evidence" value="ECO:0007669"/>
    <property type="project" value="InterPro"/>
</dbReference>
<evidence type="ECO:0000256" key="2">
    <source>
        <dbReference type="ARBA" id="ARBA00022763"/>
    </source>
</evidence>
<feature type="region of interest" description="Domain III" evidence="6">
    <location>
        <begin position="145"/>
        <end position="194"/>
    </location>
</feature>
<keyword evidence="4 6" id="KW-0233">DNA recombination</keyword>
<evidence type="ECO:0000256" key="1">
    <source>
        <dbReference type="ARBA" id="ARBA00022490"/>
    </source>
</evidence>
<dbReference type="Pfam" id="PF14520">
    <property type="entry name" value="HHH_5"/>
    <property type="match status" value="1"/>
</dbReference>
<reference evidence="9" key="1">
    <citation type="submission" date="2019-01" db="EMBL/GenBank/DDBJ databases">
        <title>Draft genomes of a novel of Sporanaerobacter strains.</title>
        <authorList>
            <person name="Ma S."/>
        </authorList>
    </citation>
    <scope>NUCLEOTIDE SEQUENCE [LARGE SCALE GENOMIC DNA]</scope>
    <source>
        <strain evidence="9">NJN-17</strain>
    </source>
</reference>
<sequence length="194" mass="21864">MFEYIKGCVTFLGEDYLVLENKGIGYRIYTSKNSIAKVSNTKDEIKVFTYLNLREDGIYLYGFYDYEELNMFKMLLLVSKIGPKMALGLLSSLTVNDIKSAIFNNNPDLLSRAPGIGKKTAGRIILELKDRIDSISIDEVKIGGENRNIDDAVSALLSLGYTRNEINNVFSQMELGNLKTEDIIKLSIKKLLKN</sequence>
<name>A0A410QC07_9FIRM</name>
<keyword evidence="3 6" id="KW-0238">DNA-binding</keyword>
<dbReference type="AlphaFoldDB" id="A0A410QC07"/>
<evidence type="ECO:0000256" key="5">
    <source>
        <dbReference type="ARBA" id="ARBA00023204"/>
    </source>
</evidence>
<feature type="domain" description="Helix-hairpin-helix DNA-binding motif class 1" evidence="7">
    <location>
        <begin position="73"/>
        <end position="92"/>
    </location>
</feature>
<comment type="subunit">
    <text evidence="6">Homotetramer. Forms an RuvA(8)-RuvB(12)-Holliday junction (HJ) complex. HJ DNA is sandwiched between 2 RuvA tetramers; dsDNA enters through RuvA and exits via RuvB. An RuvB hexamer assembles on each DNA strand where it exits the tetramer. Each RuvB hexamer is contacted by two RuvA subunits (via domain III) on 2 adjacent RuvB subunits; this complex drives branch migration. In the full resolvosome a probable DNA-RuvA(4)-RuvB(12)-RuvC(2) complex forms which resolves the HJ.</text>
</comment>
<dbReference type="OrthoDB" id="5293449at2"/>
<gene>
    <name evidence="6 8" type="primary">ruvA</name>
    <name evidence="8" type="ORF">EQM13_07235</name>
</gene>
<comment type="domain">
    <text evidence="6">Has three domains with a flexible linker between the domains II and III and assumes an 'L' shape. Domain III is highly mobile and contacts RuvB.</text>
</comment>
<evidence type="ECO:0000259" key="7">
    <source>
        <dbReference type="SMART" id="SM00278"/>
    </source>
</evidence>
<keyword evidence="2 6" id="KW-0227">DNA damage</keyword>
<comment type="function">
    <text evidence="6">The RuvA-RuvB-RuvC complex processes Holliday junction (HJ) DNA during genetic recombination and DNA repair, while the RuvA-RuvB complex plays an important role in the rescue of blocked DNA replication forks via replication fork reversal (RFR). RuvA specifically binds to HJ cruciform DNA, conferring on it an open structure. The RuvB hexamer acts as an ATP-dependent pump, pulling dsDNA into and through the RuvAB complex. HJ branch migration allows RuvC to scan DNA until it finds its consensus sequence, where it cleaves and resolves the cruciform DNA.</text>
</comment>
<feature type="region of interest" description="Domain I" evidence="6">
    <location>
        <begin position="1"/>
        <end position="64"/>
    </location>
</feature>
<evidence type="ECO:0000313" key="8">
    <source>
        <dbReference type="EMBL" id="QAT61384.1"/>
    </source>
</evidence>
<dbReference type="Gene3D" id="1.10.8.10">
    <property type="entry name" value="DNA helicase RuvA subunit, C-terminal domain"/>
    <property type="match status" value="1"/>
</dbReference>
<dbReference type="Gene3D" id="1.10.150.20">
    <property type="entry name" value="5' to 3' exonuclease, C-terminal subdomain"/>
    <property type="match status" value="1"/>
</dbReference>
<dbReference type="SUPFAM" id="SSF47781">
    <property type="entry name" value="RuvA domain 2-like"/>
    <property type="match status" value="1"/>
</dbReference>
<dbReference type="Proteomes" id="UP000287969">
    <property type="component" value="Chromosome"/>
</dbReference>
<evidence type="ECO:0000256" key="6">
    <source>
        <dbReference type="HAMAP-Rule" id="MF_00031"/>
    </source>
</evidence>
<keyword evidence="5 6" id="KW-0234">DNA repair</keyword>
<dbReference type="SMART" id="SM00278">
    <property type="entry name" value="HhH1"/>
    <property type="match status" value="2"/>
</dbReference>
<dbReference type="GO" id="GO:0048476">
    <property type="term" value="C:Holliday junction resolvase complex"/>
    <property type="evidence" value="ECO:0007669"/>
    <property type="project" value="UniProtKB-UniRule"/>
</dbReference>
<dbReference type="InterPro" id="IPR013849">
    <property type="entry name" value="DNA_helicase_Holl-junc_RuvA_I"/>
</dbReference>
<keyword evidence="9" id="KW-1185">Reference proteome</keyword>
<dbReference type="CDD" id="cd14332">
    <property type="entry name" value="UBA_RuvA_C"/>
    <property type="match status" value="1"/>
</dbReference>
<dbReference type="Pfam" id="PF07499">
    <property type="entry name" value="RuvA_C"/>
    <property type="match status" value="1"/>
</dbReference>
<dbReference type="InterPro" id="IPR003583">
    <property type="entry name" value="Hlx-hairpin-Hlx_DNA-bd_motif"/>
</dbReference>
<dbReference type="SUPFAM" id="SSF46929">
    <property type="entry name" value="DNA helicase RuvA subunit, C-terminal domain"/>
    <property type="match status" value="1"/>
</dbReference>
<dbReference type="SUPFAM" id="SSF50249">
    <property type="entry name" value="Nucleic acid-binding proteins"/>
    <property type="match status" value="1"/>
</dbReference>
<dbReference type="RefSeq" id="WP_071141166.1">
    <property type="nucleotide sequence ID" value="NZ_CP035282.1"/>
</dbReference>
<dbReference type="InterPro" id="IPR011114">
    <property type="entry name" value="RuvA_C"/>
</dbReference>
<comment type="caution">
    <text evidence="6">Lacks conserved residue(s) required for the propagation of feature annotation.</text>
</comment>
<dbReference type="GO" id="GO:0005737">
    <property type="term" value="C:cytoplasm"/>
    <property type="evidence" value="ECO:0007669"/>
    <property type="project" value="UniProtKB-SubCell"/>
</dbReference>
<dbReference type="Pfam" id="PF01330">
    <property type="entry name" value="RuvA_N"/>
    <property type="match status" value="1"/>
</dbReference>
<dbReference type="Gene3D" id="2.40.50.140">
    <property type="entry name" value="Nucleic acid-binding proteins"/>
    <property type="match status" value="1"/>
</dbReference>
<evidence type="ECO:0000313" key="9">
    <source>
        <dbReference type="Proteomes" id="UP000287969"/>
    </source>
</evidence>
<dbReference type="KEGG" id="spoa:EQM13_07235"/>
<dbReference type="InterPro" id="IPR012340">
    <property type="entry name" value="NA-bd_OB-fold"/>
</dbReference>
<dbReference type="GO" id="GO:0006281">
    <property type="term" value="P:DNA repair"/>
    <property type="evidence" value="ECO:0007669"/>
    <property type="project" value="UniProtKB-UniRule"/>
</dbReference>
<comment type="subcellular location">
    <subcellularLocation>
        <location evidence="6">Cytoplasm</location>
    </subcellularLocation>
</comment>
<accession>A0A410QC07</accession>
<dbReference type="GO" id="GO:0000400">
    <property type="term" value="F:four-way junction DNA binding"/>
    <property type="evidence" value="ECO:0007669"/>
    <property type="project" value="UniProtKB-UniRule"/>
</dbReference>
<dbReference type="GO" id="GO:0006310">
    <property type="term" value="P:DNA recombination"/>
    <property type="evidence" value="ECO:0007669"/>
    <property type="project" value="UniProtKB-UniRule"/>
</dbReference>
<organism evidence="8 9">
    <name type="scientific">Acidilutibacter cellobiosedens</name>
    <dbReference type="NCBI Taxonomy" id="2507161"/>
    <lineage>
        <taxon>Bacteria</taxon>
        <taxon>Bacillati</taxon>
        <taxon>Bacillota</taxon>
        <taxon>Tissierellia</taxon>
        <taxon>Tissierellales</taxon>
        <taxon>Acidilutibacteraceae</taxon>
        <taxon>Acidilutibacter</taxon>
    </lineage>
</organism>
<dbReference type="InterPro" id="IPR036267">
    <property type="entry name" value="RuvA_C_sf"/>
</dbReference>
<evidence type="ECO:0000256" key="3">
    <source>
        <dbReference type="ARBA" id="ARBA00023125"/>
    </source>
</evidence>
<comment type="similarity">
    <text evidence="6">Belongs to the RuvA family.</text>
</comment>